<dbReference type="AlphaFoldDB" id="A0A7V5XFD1"/>
<evidence type="ECO:0000313" key="1">
    <source>
        <dbReference type="EMBL" id="HHQ15414.1"/>
    </source>
</evidence>
<reference evidence="1" key="1">
    <citation type="journal article" date="2020" name="mSystems">
        <title>Genome- and Community-Level Interaction Insights into Carbon Utilization and Element Cycling Functions of Hydrothermarchaeota in Hydrothermal Sediment.</title>
        <authorList>
            <person name="Zhou Z."/>
            <person name="Liu Y."/>
            <person name="Xu W."/>
            <person name="Pan J."/>
            <person name="Luo Z.H."/>
            <person name="Li M."/>
        </authorList>
    </citation>
    <scope>NUCLEOTIDE SEQUENCE [LARGE SCALE GENOMIC DNA]</scope>
    <source>
        <strain evidence="1">SpSt-106</strain>
    </source>
</reference>
<accession>A0A7V5XFD1</accession>
<proteinExistence type="predicted"/>
<dbReference type="EMBL" id="DRWR01000021">
    <property type="protein sequence ID" value="HHQ15414.1"/>
    <property type="molecule type" value="Genomic_DNA"/>
</dbReference>
<protein>
    <submittedName>
        <fullName evidence="1">Uncharacterized protein</fullName>
    </submittedName>
</protein>
<comment type="caution">
    <text evidence="1">The sequence shown here is derived from an EMBL/GenBank/DDBJ whole genome shotgun (WGS) entry which is preliminary data.</text>
</comment>
<gene>
    <name evidence="1" type="ORF">ENM15_01135</name>
</gene>
<name>A0A7V5XFD1_9BACT</name>
<organism evidence="1">
    <name type="scientific">Thermodesulfobacterium geofontis</name>
    <dbReference type="NCBI Taxonomy" id="1295609"/>
    <lineage>
        <taxon>Bacteria</taxon>
        <taxon>Pseudomonadati</taxon>
        <taxon>Thermodesulfobacteriota</taxon>
        <taxon>Thermodesulfobacteria</taxon>
        <taxon>Thermodesulfobacteriales</taxon>
        <taxon>Thermodesulfobacteriaceae</taxon>
        <taxon>Thermodesulfobacterium</taxon>
    </lineage>
</organism>
<sequence length="69" mass="8392">MIKNRKLLEEFERELIEKEGIDIEKIFRIFEELLKFAAQMDKFSQDDWEKEIEKDVRYAKAINGIKNIN</sequence>